<keyword evidence="3" id="KW-0540">Nuclease</keyword>
<keyword evidence="4" id="KW-0255">Endonuclease</keyword>
<dbReference type="OrthoDB" id="9359997at2759"/>
<feature type="domain" description="Integrase catalytic" evidence="7">
    <location>
        <begin position="1"/>
        <end position="57"/>
    </location>
</feature>
<dbReference type="Gene3D" id="3.30.420.10">
    <property type="entry name" value="Ribonuclease H-like superfamily/Ribonuclease H"/>
    <property type="match status" value="1"/>
</dbReference>
<comment type="caution">
    <text evidence="8">The sequence shown here is derived from an EMBL/GenBank/DDBJ whole genome shotgun (WGS) entry which is preliminary data.</text>
</comment>
<evidence type="ECO:0000256" key="5">
    <source>
        <dbReference type="ARBA" id="ARBA00022801"/>
    </source>
</evidence>
<reference evidence="8 9" key="1">
    <citation type="submission" date="2019-09" db="EMBL/GenBank/DDBJ databases">
        <title>Bird 10,000 Genomes (B10K) Project - Family phase.</title>
        <authorList>
            <person name="Zhang G."/>
        </authorList>
    </citation>
    <scope>NUCLEOTIDE SEQUENCE [LARGE SCALE GENOMIC DNA]</scope>
    <source>
        <strain evidence="8">B10K-DU-007-40</strain>
        <tissue evidence="8">Mixed tissue sample</tissue>
    </source>
</reference>
<keyword evidence="6" id="KW-0695">RNA-directed DNA polymerase</keyword>
<dbReference type="GO" id="GO:0035613">
    <property type="term" value="F:RNA stem-loop binding"/>
    <property type="evidence" value="ECO:0007669"/>
    <property type="project" value="TreeGrafter"/>
</dbReference>
<evidence type="ECO:0000259" key="7">
    <source>
        <dbReference type="PROSITE" id="PS50994"/>
    </source>
</evidence>
<keyword evidence="5" id="KW-0378">Hydrolase</keyword>
<dbReference type="InterPro" id="IPR012337">
    <property type="entry name" value="RNaseH-like_sf"/>
</dbReference>
<dbReference type="PROSITE" id="PS50994">
    <property type="entry name" value="INTEGRASE"/>
    <property type="match status" value="1"/>
</dbReference>
<dbReference type="AlphaFoldDB" id="A0A7L0EL43"/>
<name>A0A7L0EL43_TROML</name>
<dbReference type="PANTHER" id="PTHR41694">
    <property type="entry name" value="ENDOGENOUS RETROVIRUS GROUP K MEMBER POL PROTEIN"/>
    <property type="match status" value="1"/>
</dbReference>
<sequence>LHAFAVMGVPRTIKTDNGGGYKACSTNEFLTKWGIHRLFGIPHNSTCQAIIERAHFT</sequence>
<evidence type="ECO:0000313" key="8">
    <source>
        <dbReference type="EMBL" id="NXJ83925.1"/>
    </source>
</evidence>
<feature type="non-terminal residue" evidence="8">
    <location>
        <position position="57"/>
    </location>
</feature>
<accession>A0A7L0EL43</accession>
<dbReference type="EMBL" id="VXAG01001459">
    <property type="protein sequence ID" value="NXJ83925.1"/>
    <property type="molecule type" value="Genomic_DNA"/>
</dbReference>
<evidence type="ECO:0000256" key="1">
    <source>
        <dbReference type="ARBA" id="ARBA00022679"/>
    </source>
</evidence>
<evidence type="ECO:0000256" key="2">
    <source>
        <dbReference type="ARBA" id="ARBA00022695"/>
    </source>
</evidence>
<dbReference type="Proteomes" id="UP000550660">
    <property type="component" value="Unassembled WGS sequence"/>
</dbReference>
<keyword evidence="9" id="KW-1185">Reference proteome</keyword>
<evidence type="ECO:0000256" key="4">
    <source>
        <dbReference type="ARBA" id="ARBA00022759"/>
    </source>
</evidence>
<evidence type="ECO:0000256" key="6">
    <source>
        <dbReference type="ARBA" id="ARBA00022918"/>
    </source>
</evidence>
<dbReference type="GO" id="GO:0016787">
    <property type="term" value="F:hydrolase activity"/>
    <property type="evidence" value="ECO:0007669"/>
    <property type="project" value="UniProtKB-KW"/>
</dbReference>
<evidence type="ECO:0000313" key="9">
    <source>
        <dbReference type="Proteomes" id="UP000550660"/>
    </source>
</evidence>
<organism evidence="8 9">
    <name type="scientific">Trogon melanurus</name>
    <name type="common">Black-tailed trogon</name>
    <dbReference type="NCBI Taxonomy" id="56311"/>
    <lineage>
        <taxon>Eukaryota</taxon>
        <taxon>Metazoa</taxon>
        <taxon>Chordata</taxon>
        <taxon>Craniata</taxon>
        <taxon>Vertebrata</taxon>
        <taxon>Euteleostomi</taxon>
        <taxon>Archelosauria</taxon>
        <taxon>Archosauria</taxon>
        <taxon>Dinosauria</taxon>
        <taxon>Saurischia</taxon>
        <taxon>Theropoda</taxon>
        <taxon>Coelurosauria</taxon>
        <taxon>Aves</taxon>
        <taxon>Neognathae</taxon>
        <taxon>Neoaves</taxon>
        <taxon>Telluraves</taxon>
        <taxon>Coraciimorphae</taxon>
        <taxon>Trogoniformes</taxon>
        <taxon>Trogonidae</taxon>
        <taxon>Trogon</taxon>
    </lineage>
</organism>
<protein>
    <submittedName>
        <fullName evidence="8">POK18 protein</fullName>
    </submittedName>
</protein>
<keyword evidence="2" id="KW-0548">Nucleotidyltransferase</keyword>
<dbReference type="InterPro" id="IPR001584">
    <property type="entry name" value="Integrase_cat-core"/>
</dbReference>
<proteinExistence type="predicted"/>
<evidence type="ECO:0000256" key="3">
    <source>
        <dbReference type="ARBA" id="ARBA00022722"/>
    </source>
</evidence>
<dbReference type="PANTHER" id="PTHR41694:SF3">
    <property type="entry name" value="RNA-DIRECTED DNA POLYMERASE-RELATED"/>
    <property type="match status" value="1"/>
</dbReference>
<gene>
    <name evidence="8" type="primary">Ervk18_0</name>
    <name evidence="8" type="ORF">TROMEL_R15565</name>
</gene>
<dbReference type="GO" id="GO:0003964">
    <property type="term" value="F:RNA-directed DNA polymerase activity"/>
    <property type="evidence" value="ECO:0007669"/>
    <property type="project" value="UniProtKB-KW"/>
</dbReference>
<dbReference type="GO" id="GO:0004519">
    <property type="term" value="F:endonuclease activity"/>
    <property type="evidence" value="ECO:0007669"/>
    <property type="project" value="UniProtKB-KW"/>
</dbReference>
<dbReference type="GO" id="GO:0015074">
    <property type="term" value="P:DNA integration"/>
    <property type="evidence" value="ECO:0007669"/>
    <property type="project" value="InterPro"/>
</dbReference>
<dbReference type="InterPro" id="IPR036397">
    <property type="entry name" value="RNaseH_sf"/>
</dbReference>
<feature type="non-terminal residue" evidence="8">
    <location>
        <position position="1"/>
    </location>
</feature>
<keyword evidence="1" id="KW-0808">Transferase</keyword>
<dbReference type="SUPFAM" id="SSF53098">
    <property type="entry name" value="Ribonuclease H-like"/>
    <property type="match status" value="1"/>
</dbReference>